<organism evidence="1 2">
    <name type="scientific">Paenibacillus naphthalenovorans</name>
    <dbReference type="NCBI Taxonomy" id="162209"/>
    <lineage>
        <taxon>Bacteria</taxon>
        <taxon>Bacillati</taxon>
        <taxon>Bacillota</taxon>
        <taxon>Bacilli</taxon>
        <taxon>Bacillales</taxon>
        <taxon>Paenibacillaceae</taxon>
        <taxon>Paenibacillus</taxon>
    </lineage>
</organism>
<dbReference type="EMBL" id="CP013652">
    <property type="protein sequence ID" value="ALS22158.1"/>
    <property type="molecule type" value="Genomic_DNA"/>
</dbReference>
<name>A0A0U2W6U3_9BACL</name>
<reference evidence="1 2" key="2">
    <citation type="journal article" date="2016" name="Genome Announc.">
        <title>Complete Genome Sequences of Two Interactive Moderate Thermophiles, Paenibacillus napthalenovorans 32O-Y and Paenibacillus sp. 32O-W.</title>
        <authorList>
            <person name="Butler R.R.III."/>
            <person name="Wang J."/>
            <person name="Stark B.C."/>
            <person name="Pombert J.F."/>
        </authorList>
    </citation>
    <scope>NUCLEOTIDE SEQUENCE [LARGE SCALE GENOMIC DNA]</scope>
    <source>
        <strain evidence="1 2">32O-Y</strain>
    </source>
</reference>
<dbReference type="Proteomes" id="UP000061660">
    <property type="component" value="Chromosome"/>
</dbReference>
<accession>A0A0U2W6U3</accession>
<sequence length="115" mass="13346">MELIDKQKLMKNEYEIRGEITAILIDSPKYGRKEALISTSDLEKVSALAGTWHVQYRKSINDFYCQMHTPWVNGKRDVILLHRFILDSLDGMQVDHMNNRTLDNGTGRYGVEMKT</sequence>
<keyword evidence="2" id="KW-1185">Reference proteome</keyword>
<dbReference type="AlphaFoldDB" id="A0A0U2W6U3"/>
<dbReference type="OrthoDB" id="8974199at2"/>
<dbReference type="RefSeq" id="WP_062408478.1">
    <property type="nucleotide sequence ID" value="NZ_CP013652.1"/>
</dbReference>
<gene>
    <name evidence="1" type="ORF">IJ22_17840</name>
</gene>
<protein>
    <submittedName>
        <fullName evidence="1">Uncharacterized protein</fullName>
    </submittedName>
</protein>
<dbReference type="STRING" id="162209.IJ22_17840"/>
<evidence type="ECO:0000313" key="1">
    <source>
        <dbReference type="EMBL" id="ALS22158.1"/>
    </source>
</evidence>
<dbReference type="KEGG" id="pnp:IJ22_17840"/>
<evidence type="ECO:0000313" key="2">
    <source>
        <dbReference type="Proteomes" id="UP000061660"/>
    </source>
</evidence>
<proteinExistence type="predicted"/>
<dbReference type="PATRIC" id="fig|162209.4.peg.1889"/>
<reference evidence="2" key="1">
    <citation type="submission" date="2015-12" db="EMBL/GenBank/DDBJ databases">
        <title>Complete genome sequences of two moderately thermophilic Paenibacillus species.</title>
        <authorList>
            <person name="Butler R.III."/>
            <person name="Wang J."/>
            <person name="Stark B.C."/>
            <person name="Pombert J.-F."/>
        </authorList>
    </citation>
    <scope>NUCLEOTIDE SEQUENCE [LARGE SCALE GENOMIC DNA]</scope>
    <source>
        <strain evidence="2">32O-Y</strain>
    </source>
</reference>